<dbReference type="AlphaFoldDB" id="D3UH64"/>
<dbReference type="HOGENOM" id="CLU_016734_0_0_7"/>
<dbReference type="Pfam" id="PF00290">
    <property type="entry name" value="Trp_syntA"/>
    <property type="match status" value="1"/>
</dbReference>
<gene>
    <name evidence="8 10" type="primary">trpA</name>
    <name evidence="10" type="ordered locus">HMU05750</name>
</gene>
<evidence type="ECO:0000256" key="2">
    <source>
        <dbReference type="ARBA" id="ARBA00011270"/>
    </source>
</evidence>
<dbReference type="Proteomes" id="UP000001522">
    <property type="component" value="Chromosome"/>
</dbReference>
<evidence type="ECO:0000256" key="9">
    <source>
        <dbReference type="RuleBase" id="RU003662"/>
    </source>
</evidence>
<dbReference type="eggNOG" id="COG0159">
    <property type="taxonomic scope" value="Bacteria"/>
</dbReference>
<evidence type="ECO:0000256" key="5">
    <source>
        <dbReference type="ARBA" id="ARBA00023141"/>
    </source>
</evidence>
<sequence>MNIALMGHIIGGYPSQAQSIESALGIIEGGAQYLEVQFPFSDPSADGEIIEHACNLALQNGFKVQQGFEIIEALSKKAQILIMTYANIIFRYGIEGFLKQAKRSGAKALIIPDLPLHQDEGLRAHAKKMGIFVIELITPNMSDARMKEITQQSNCPYLYAVARLGITGSKTTIDDALERYIARIRKNSNQKIALGFGIQTHEQIEQIKDSVDIIVAGSYFVRQIKQNPTKQALYLHTKKLLEG</sequence>
<protein>
    <recommendedName>
        <fullName evidence="8">Tryptophan synthase alpha chain</fullName>
        <ecNumber evidence="8">4.2.1.20</ecNumber>
    </recommendedName>
</protein>
<evidence type="ECO:0000256" key="1">
    <source>
        <dbReference type="ARBA" id="ARBA00004733"/>
    </source>
</evidence>
<dbReference type="InterPro" id="IPR011060">
    <property type="entry name" value="RibuloseP-bd_barrel"/>
</dbReference>
<keyword evidence="5 8" id="KW-0057">Aromatic amino acid biosynthesis</keyword>
<dbReference type="STRING" id="679897.HMU05750"/>
<evidence type="ECO:0000256" key="3">
    <source>
        <dbReference type="ARBA" id="ARBA00022605"/>
    </source>
</evidence>
<keyword evidence="6 8" id="KW-0456">Lyase</keyword>
<evidence type="ECO:0000313" key="11">
    <source>
        <dbReference type="Proteomes" id="UP000001522"/>
    </source>
</evidence>
<dbReference type="NCBIfam" id="TIGR00262">
    <property type="entry name" value="trpA"/>
    <property type="match status" value="1"/>
</dbReference>
<dbReference type="PANTHER" id="PTHR43406">
    <property type="entry name" value="TRYPTOPHAN SYNTHASE, ALPHA CHAIN"/>
    <property type="match status" value="1"/>
</dbReference>
<proteinExistence type="inferred from homology"/>
<evidence type="ECO:0000313" key="10">
    <source>
        <dbReference type="EMBL" id="CBG39836.1"/>
    </source>
</evidence>
<dbReference type="EMBL" id="FN555004">
    <property type="protein sequence ID" value="CBG39836.1"/>
    <property type="molecule type" value="Genomic_DNA"/>
</dbReference>
<feature type="active site" description="Proton acceptor" evidence="8">
    <location>
        <position position="46"/>
    </location>
</feature>
<comment type="function">
    <text evidence="8">The alpha subunit is responsible for the aldol cleavage of indoleglycerol phosphate to indole and glyceraldehyde 3-phosphate.</text>
</comment>
<evidence type="ECO:0000256" key="6">
    <source>
        <dbReference type="ARBA" id="ARBA00023239"/>
    </source>
</evidence>
<dbReference type="InterPro" id="IPR013785">
    <property type="entry name" value="Aldolase_TIM"/>
</dbReference>
<dbReference type="EC" id="4.2.1.20" evidence="8"/>
<reference evidence="10 11" key="1">
    <citation type="journal article" date="2010" name="BMC Genomics">
        <title>Comparative genomics and proteomics of Helicobacter mustelae, an ulcerogenic and carcinogenic gastric pathogen.</title>
        <authorList>
            <person name="O'Toole P.W."/>
            <person name="Snelling W.J."/>
            <person name="Canchaya C."/>
            <person name="Forde B.M."/>
            <person name="Hardie K.R."/>
            <person name="Josenhans C."/>
            <person name="Graham R.L.J."/>
            <person name="McMullan G."/>
            <person name="Parkhill J."/>
            <person name="Belda E."/>
            <person name="Bentley S.D."/>
        </authorList>
    </citation>
    <scope>NUCLEOTIDE SEQUENCE [LARGE SCALE GENOMIC DNA]</scope>
    <source>
        <strain evidence="11">ATCC 43772 / LMG 18044 / NCTC 12198 / 12198</strain>
    </source>
</reference>
<accession>D3UH64</accession>
<dbReference type="GO" id="GO:0005829">
    <property type="term" value="C:cytosol"/>
    <property type="evidence" value="ECO:0007669"/>
    <property type="project" value="TreeGrafter"/>
</dbReference>
<dbReference type="InterPro" id="IPR002028">
    <property type="entry name" value="Trp_synthase_suA"/>
</dbReference>
<comment type="similarity">
    <text evidence="8 9">Belongs to the TrpA family.</text>
</comment>
<feature type="active site" description="Proton acceptor" evidence="8">
    <location>
        <position position="35"/>
    </location>
</feature>
<comment type="pathway">
    <text evidence="1 8">Amino-acid biosynthesis; L-tryptophan biosynthesis; L-tryptophan from chorismate: step 5/5.</text>
</comment>
<evidence type="ECO:0000256" key="7">
    <source>
        <dbReference type="ARBA" id="ARBA00049047"/>
    </source>
</evidence>
<evidence type="ECO:0000256" key="8">
    <source>
        <dbReference type="HAMAP-Rule" id="MF_00131"/>
    </source>
</evidence>
<dbReference type="UniPathway" id="UPA00035">
    <property type="reaction ID" value="UER00044"/>
</dbReference>
<dbReference type="HAMAP" id="MF_00131">
    <property type="entry name" value="Trp_synth_alpha"/>
    <property type="match status" value="1"/>
</dbReference>
<keyword evidence="4 8" id="KW-0822">Tryptophan biosynthesis</keyword>
<comment type="subunit">
    <text evidence="2 8">Tetramer of two alpha and two beta chains.</text>
</comment>
<dbReference type="PANTHER" id="PTHR43406:SF1">
    <property type="entry name" value="TRYPTOPHAN SYNTHASE ALPHA CHAIN, CHLOROPLASTIC"/>
    <property type="match status" value="1"/>
</dbReference>
<dbReference type="CDD" id="cd04724">
    <property type="entry name" value="Tryptophan_synthase_alpha"/>
    <property type="match status" value="1"/>
</dbReference>
<dbReference type="GO" id="GO:0004834">
    <property type="term" value="F:tryptophan synthase activity"/>
    <property type="evidence" value="ECO:0007669"/>
    <property type="project" value="UniProtKB-UniRule"/>
</dbReference>
<dbReference type="KEGG" id="hms:HMU05750"/>
<dbReference type="Gene3D" id="3.20.20.70">
    <property type="entry name" value="Aldolase class I"/>
    <property type="match status" value="1"/>
</dbReference>
<keyword evidence="11" id="KW-1185">Reference proteome</keyword>
<keyword evidence="3 8" id="KW-0028">Amino-acid biosynthesis</keyword>
<evidence type="ECO:0000256" key="4">
    <source>
        <dbReference type="ARBA" id="ARBA00022822"/>
    </source>
</evidence>
<dbReference type="SUPFAM" id="SSF51366">
    <property type="entry name" value="Ribulose-phoshate binding barrel"/>
    <property type="match status" value="1"/>
</dbReference>
<dbReference type="RefSeq" id="WP_013022920.1">
    <property type="nucleotide sequence ID" value="NC_013949.1"/>
</dbReference>
<name>D3UH64_HELM1</name>
<comment type="catalytic activity">
    <reaction evidence="7 8">
        <text>(1S,2R)-1-C-(indol-3-yl)glycerol 3-phosphate + L-serine = D-glyceraldehyde 3-phosphate + L-tryptophan + H2O</text>
        <dbReference type="Rhea" id="RHEA:10532"/>
        <dbReference type="ChEBI" id="CHEBI:15377"/>
        <dbReference type="ChEBI" id="CHEBI:33384"/>
        <dbReference type="ChEBI" id="CHEBI:57912"/>
        <dbReference type="ChEBI" id="CHEBI:58866"/>
        <dbReference type="ChEBI" id="CHEBI:59776"/>
        <dbReference type="EC" id="4.2.1.20"/>
    </reaction>
</comment>
<organism evidence="10 11">
    <name type="scientific">Helicobacter mustelae (strain ATCC 43772 / CCUG 25715 / CIP 103759 / LMG 18044 / NCTC 12198 / R85-136P)</name>
    <name type="common">Campylobacter mustelae</name>
    <dbReference type="NCBI Taxonomy" id="679897"/>
    <lineage>
        <taxon>Bacteria</taxon>
        <taxon>Pseudomonadati</taxon>
        <taxon>Campylobacterota</taxon>
        <taxon>Epsilonproteobacteria</taxon>
        <taxon>Campylobacterales</taxon>
        <taxon>Helicobacteraceae</taxon>
        <taxon>Helicobacter</taxon>
    </lineage>
</organism>